<evidence type="ECO:0000259" key="8">
    <source>
        <dbReference type="Pfam" id="PF05670"/>
    </source>
</evidence>
<evidence type="ECO:0000256" key="2">
    <source>
        <dbReference type="ARBA" id="ARBA00008318"/>
    </source>
</evidence>
<feature type="region of interest" description="Disordered" evidence="7">
    <location>
        <begin position="704"/>
        <end position="736"/>
    </location>
</feature>
<dbReference type="Proteomes" id="UP000738402">
    <property type="component" value="Unassembled WGS sequence"/>
</dbReference>
<dbReference type="GO" id="GO:1990112">
    <property type="term" value="C:RQC complex"/>
    <property type="evidence" value="ECO:0007669"/>
    <property type="project" value="TreeGrafter"/>
</dbReference>
<feature type="compositionally biased region" description="Low complexity" evidence="7">
    <location>
        <begin position="719"/>
        <end position="735"/>
    </location>
</feature>
<evidence type="ECO:0000256" key="1">
    <source>
        <dbReference type="ARBA" id="ARBA00004496"/>
    </source>
</evidence>
<sequence length="940" mass="106219">MKQRVTAFDIRVLVKEIEHAIKGHRLQNVYNLVTNPRSFLLKFSVPDSKANLVVENGFKVYLTEFQRPTAPEPSSFVVKLRKHLKSRRLSNIKQVGHDRVVVLEFGDGMYYLVLEFFSAGNIILLDSDRKILSLFRLVEEHENNDRYAVGVTYGMFDGSLFEEHGPSGPRLYTAAEIYDWATSASENSSKVPSVAKLVFLNAAYLSSDLIQIQLSKNGVDPASSSAKIVQDEELLAKVAVAVNSCEQEFHRLTNLPAGELSGYIVGKHNPFFKPEEDASYENLEYVYDEFHPFEPVHKRMENTRVEEVKGYNRTLDKFFSTLESSKAVLKIQQQQANAAKRLQTVKNEHMTKLQRLEEQQAVNYRKGELITLHSVQIEQCKQSIQALLDQQMDWTNIEKLVAMEQKRRNPIANMIKLPLNLAQNEITVLLPDVEEQSDSDGDSESEETQKRGPVAVAIDLSLSAYANATRYFDAMRAAVDKQNKTKNSASIAIKNTERTIEQDLKRMQKKAQEPSGLKQIRAKFWFEKFWWFITSDNHLCIAGRDDTQVDLIYYRYFDKNNDVLVSNDLDGLKVVVKNPFKNKDIPPSTLLQAGIFSLSASKAWDNKMVTSPWMVKGSQVSKKDFDGSIVPAGMLNIQGEKTFLPPCQLVMGFGLLWLGDEETTRKYRDLAKSRIQEVGLEVAQHDDSVDLKIQELTAMLEKLGGVEEEDAEVKDEETAVPAESSETEEPASSAEITINTTVRGKKSKLKKIKQKYKDQDEEERRLRMEALGTLKQKRDQPEKSEPQPENKGSDRKTRKKQQDIRLLKKLVSELEESAEESDATPYNEIISGLIPAPKESDSIVNCILVFAPYNALSKYTYKVKVQPGPLKKGKALSEAVRALQLQTQSLKKDNAPWADSKNLIEHINQQDALLTITASKLKLAGAAADKGKTSARKSKK</sequence>
<dbReference type="Gene3D" id="2.30.310.10">
    <property type="entry name" value="ibrinogen binding protein from staphylococcus aureus domain"/>
    <property type="match status" value="1"/>
</dbReference>
<dbReference type="FunFam" id="2.30.310.10:FF:000003">
    <property type="entry name" value="Zinc knuckle domain containing protein"/>
    <property type="match status" value="1"/>
</dbReference>
<evidence type="ECO:0000256" key="7">
    <source>
        <dbReference type="SAM" id="MobiDB-lite"/>
    </source>
</evidence>
<dbReference type="InterPro" id="IPR051608">
    <property type="entry name" value="RQC_Subunit_NEMF"/>
</dbReference>
<dbReference type="EMBL" id="JAHLUH010000004">
    <property type="protein sequence ID" value="KAG7728746.1"/>
    <property type="molecule type" value="Genomic_DNA"/>
</dbReference>
<evidence type="ECO:0000313" key="10">
    <source>
        <dbReference type="EMBL" id="KAG7728746.1"/>
    </source>
</evidence>
<dbReference type="GO" id="GO:0043023">
    <property type="term" value="F:ribosomal large subunit binding"/>
    <property type="evidence" value="ECO:0007669"/>
    <property type="project" value="TreeGrafter"/>
</dbReference>
<dbReference type="GO" id="GO:0072344">
    <property type="term" value="P:rescue of stalled ribosome"/>
    <property type="evidence" value="ECO:0007669"/>
    <property type="project" value="TreeGrafter"/>
</dbReference>
<evidence type="ECO:0000256" key="6">
    <source>
        <dbReference type="SAM" id="Coils"/>
    </source>
</evidence>
<gene>
    <name evidence="10" type="ORF">KL933_001979</name>
</gene>
<dbReference type="InterPro" id="IPR021846">
    <property type="entry name" value="NFACT-C"/>
</dbReference>
<feature type="compositionally biased region" description="Acidic residues" evidence="7">
    <location>
        <begin position="706"/>
        <end position="715"/>
    </location>
</feature>
<evidence type="ECO:0000259" key="9">
    <source>
        <dbReference type="Pfam" id="PF11923"/>
    </source>
</evidence>
<dbReference type="Pfam" id="PF11923">
    <property type="entry name" value="NFACT-C"/>
    <property type="match status" value="1"/>
</dbReference>
<protein>
    <recommendedName>
        <fullName evidence="5">Ribosome quality control complex subunit 2</fullName>
    </recommendedName>
</protein>
<evidence type="ECO:0000256" key="4">
    <source>
        <dbReference type="ARBA" id="ARBA00023054"/>
    </source>
</evidence>
<keyword evidence="3" id="KW-0963">Cytoplasm</keyword>
<dbReference type="AlphaFoldDB" id="A0AAN6D7L8"/>
<feature type="compositionally biased region" description="Basic and acidic residues" evidence="7">
    <location>
        <begin position="776"/>
        <end position="802"/>
    </location>
</feature>
<evidence type="ECO:0000256" key="5">
    <source>
        <dbReference type="ARBA" id="ARBA00070414"/>
    </source>
</evidence>
<evidence type="ECO:0000313" key="11">
    <source>
        <dbReference type="Proteomes" id="UP000738402"/>
    </source>
</evidence>
<organism evidence="10 11">
    <name type="scientific">Ogataea haglerorum</name>
    <dbReference type="NCBI Taxonomy" id="1937702"/>
    <lineage>
        <taxon>Eukaryota</taxon>
        <taxon>Fungi</taxon>
        <taxon>Dikarya</taxon>
        <taxon>Ascomycota</taxon>
        <taxon>Saccharomycotina</taxon>
        <taxon>Pichiomycetes</taxon>
        <taxon>Pichiales</taxon>
        <taxon>Pichiaceae</taxon>
        <taxon>Ogataea</taxon>
    </lineage>
</organism>
<feature type="coiled-coil region" evidence="6">
    <location>
        <begin position="742"/>
        <end position="769"/>
    </location>
</feature>
<dbReference type="GO" id="GO:0000049">
    <property type="term" value="F:tRNA binding"/>
    <property type="evidence" value="ECO:0007669"/>
    <property type="project" value="TreeGrafter"/>
</dbReference>
<feature type="domain" description="NFACT protein C-terminal" evidence="9">
    <location>
        <begin position="826"/>
        <end position="923"/>
    </location>
</feature>
<comment type="caution">
    <text evidence="10">The sequence shown here is derived from an EMBL/GenBank/DDBJ whole genome shotgun (WGS) entry which is preliminary data.</text>
</comment>
<dbReference type="InterPro" id="IPR008532">
    <property type="entry name" value="NFACT_RNA-bd"/>
</dbReference>
<name>A0AAN6D7L8_9ASCO</name>
<evidence type="ECO:0000256" key="3">
    <source>
        <dbReference type="ARBA" id="ARBA00022490"/>
    </source>
</evidence>
<feature type="region of interest" description="Disordered" evidence="7">
    <location>
        <begin position="771"/>
        <end position="802"/>
    </location>
</feature>
<proteinExistence type="inferred from homology"/>
<dbReference type="Pfam" id="PF05670">
    <property type="entry name" value="NFACT-R_1"/>
    <property type="match status" value="1"/>
</dbReference>
<dbReference type="GO" id="GO:0005737">
    <property type="term" value="C:cytoplasm"/>
    <property type="evidence" value="ECO:0007669"/>
    <property type="project" value="UniProtKB-SubCell"/>
</dbReference>
<dbReference type="PANTHER" id="PTHR15239">
    <property type="entry name" value="NUCLEAR EXPORT MEDIATOR FACTOR NEMF"/>
    <property type="match status" value="1"/>
</dbReference>
<dbReference type="GO" id="GO:1990116">
    <property type="term" value="P:ribosome-associated ubiquitin-dependent protein catabolic process"/>
    <property type="evidence" value="ECO:0007669"/>
    <property type="project" value="TreeGrafter"/>
</dbReference>
<comment type="similarity">
    <text evidence="2">Belongs to the NEMF family.</text>
</comment>
<accession>A0AAN6D7L8</accession>
<dbReference type="PANTHER" id="PTHR15239:SF6">
    <property type="entry name" value="RIBOSOME QUALITY CONTROL COMPLEX SUBUNIT NEMF"/>
    <property type="match status" value="1"/>
</dbReference>
<comment type="subcellular location">
    <subcellularLocation>
        <location evidence="1">Cytoplasm</location>
    </subcellularLocation>
</comment>
<reference evidence="10" key="1">
    <citation type="journal article" date="2021" name="G3 (Bethesda)">
        <title>Genomic diversity, chromosomal rearrangements, and interspecies hybridization in the ogataea polymorpha species complex.</title>
        <authorList>
            <person name="Hanson S.J."/>
            <person name="Cinneide E.O."/>
            <person name="Salzberg L.I."/>
            <person name="Wolfe K.H."/>
            <person name="McGowan J."/>
            <person name="Fitzpatrick D.A."/>
            <person name="Matlin K."/>
        </authorList>
    </citation>
    <scope>NUCLEOTIDE SEQUENCE</scope>
    <source>
        <strain evidence="10">83-405-1</strain>
    </source>
</reference>
<dbReference type="Pfam" id="PF05833">
    <property type="entry name" value="NFACT_N"/>
    <property type="match status" value="1"/>
</dbReference>
<keyword evidence="4 6" id="KW-0175">Coiled coil</keyword>
<feature type="domain" description="NFACT RNA-binding" evidence="8">
    <location>
        <begin position="528"/>
        <end position="639"/>
    </location>
</feature>